<evidence type="ECO:0000313" key="3">
    <source>
        <dbReference type="Proteomes" id="UP000824156"/>
    </source>
</evidence>
<dbReference type="AlphaFoldDB" id="A0A9D1W8S2"/>
<dbReference type="PANTHER" id="PTHR23244">
    <property type="entry name" value="KELCH REPEAT DOMAIN"/>
    <property type="match status" value="1"/>
</dbReference>
<name>A0A9D1W8S2_9SPHI</name>
<gene>
    <name evidence="2" type="ORF">H9853_05740</name>
</gene>
<dbReference type="InterPro" id="IPR015915">
    <property type="entry name" value="Kelch-typ_b-propeller"/>
</dbReference>
<reference evidence="2" key="1">
    <citation type="journal article" date="2021" name="PeerJ">
        <title>Extensive microbial diversity within the chicken gut microbiome revealed by metagenomics and culture.</title>
        <authorList>
            <person name="Gilroy R."/>
            <person name="Ravi A."/>
            <person name="Getino M."/>
            <person name="Pursley I."/>
            <person name="Horton D.L."/>
            <person name="Alikhan N.F."/>
            <person name="Baker D."/>
            <person name="Gharbi K."/>
            <person name="Hall N."/>
            <person name="Watson M."/>
            <person name="Adriaenssens E.M."/>
            <person name="Foster-Nyarko E."/>
            <person name="Jarju S."/>
            <person name="Secka A."/>
            <person name="Antonio M."/>
            <person name="Oren A."/>
            <person name="Chaudhuri R.R."/>
            <person name="La Ragione R."/>
            <person name="Hildebrand F."/>
            <person name="Pallen M.J."/>
        </authorList>
    </citation>
    <scope>NUCLEOTIDE SEQUENCE</scope>
    <source>
        <strain evidence="2">1719</strain>
    </source>
</reference>
<evidence type="ECO:0000313" key="2">
    <source>
        <dbReference type="EMBL" id="HIX54510.1"/>
    </source>
</evidence>
<sequence length="244" mass="26740">MNKKNWQVLILAGIVALFTFNSCKKSDDQDEVDSGPTEWNRGPGLTGDPRTGAASFQIEGVGYLTTGLLKNNERATDTYSLNIESGQWEEVAEFIGDARHGATGFAIGNNGYVGTGYNGETPLNDFYKYNSANDSWEEIAQFPGEGRYDAVAFALDGYGYVGLGSTESGKQFNDFYKYDPSSNSWTKLSTNFAFKKAGAFAFVIGDKAYIGGGVENNQYPEDFYEFNGEDFKPIGDIRRTGSET</sequence>
<dbReference type="Gene3D" id="2.120.10.80">
    <property type="entry name" value="Kelch-type beta propeller"/>
    <property type="match status" value="1"/>
</dbReference>
<protein>
    <recommendedName>
        <fullName evidence="4">Galactose oxidase</fullName>
    </recommendedName>
</protein>
<reference evidence="2" key="2">
    <citation type="submission" date="2021-04" db="EMBL/GenBank/DDBJ databases">
        <authorList>
            <person name="Gilroy R."/>
        </authorList>
    </citation>
    <scope>NUCLEOTIDE SEQUENCE</scope>
    <source>
        <strain evidence="2">1719</strain>
    </source>
</reference>
<feature type="region of interest" description="Disordered" evidence="1">
    <location>
        <begin position="25"/>
        <end position="51"/>
    </location>
</feature>
<dbReference type="Pfam" id="PF24996">
    <property type="entry name" value="NANM"/>
    <property type="match status" value="1"/>
</dbReference>
<dbReference type="SUPFAM" id="SSF117281">
    <property type="entry name" value="Kelch motif"/>
    <property type="match status" value="1"/>
</dbReference>
<proteinExistence type="predicted"/>
<dbReference type="EMBL" id="DXEZ01000159">
    <property type="protein sequence ID" value="HIX54510.1"/>
    <property type="molecule type" value="Genomic_DNA"/>
</dbReference>
<organism evidence="2 3">
    <name type="scientific">Candidatus Sphingobacterium stercoripullorum</name>
    <dbReference type="NCBI Taxonomy" id="2838759"/>
    <lineage>
        <taxon>Bacteria</taxon>
        <taxon>Pseudomonadati</taxon>
        <taxon>Bacteroidota</taxon>
        <taxon>Sphingobacteriia</taxon>
        <taxon>Sphingobacteriales</taxon>
        <taxon>Sphingobacteriaceae</taxon>
        <taxon>Sphingobacterium</taxon>
    </lineage>
</organism>
<evidence type="ECO:0008006" key="4">
    <source>
        <dbReference type="Google" id="ProtNLM"/>
    </source>
</evidence>
<accession>A0A9D1W8S2</accession>
<evidence type="ECO:0000256" key="1">
    <source>
        <dbReference type="SAM" id="MobiDB-lite"/>
    </source>
</evidence>
<dbReference type="InterPro" id="IPR056734">
    <property type="entry name" value="NANM"/>
</dbReference>
<feature type="non-terminal residue" evidence="2">
    <location>
        <position position="244"/>
    </location>
</feature>
<comment type="caution">
    <text evidence="2">The sequence shown here is derived from an EMBL/GenBank/DDBJ whole genome shotgun (WGS) entry which is preliminary data.</text>
</comment>
<dbReference type="Proteomes" id="UP000824156">
    <property type="component" value="Unassembled WGS sequence"/>
</dbReference>